<dbReference type="GO" id="GO:0046872">
    <property type="term" value="F:metal ion binding"/>
    <property type="evidence" value="ECO:0007669"/>
    <property type="project" value="UniProtKB-KW"/>
</dbReference>
<feature type="binding site" evidence="5">
    <location>
        <begin position="94"/>
        <end position="97"/>
    </location>
    <ligand>
        <name>substrate</name>
    </ligand>
</feature>
<comment type="cofactor">
    <cofactor evidence="1">
        <name>a divalent metal cation</name>
        <dbReference type="ChEBI" id="CHEBI:60240"/>
    </cofactor>
</comment>
<dbReference type="AlphaFoldDB" id="A0A1N7N8M5"/>
<gene>
    <name evidence="6" type="ORF">SAMN05421774_103201</name>
</gene>
<evidence type="ECO:0000256" key="4">
    <source>
        <dbReference type="ARBA" id="ARBA00030169"/>
    </source>
</evidence>
<dbReference type="Gene3D" id="3.50.30.40">
    <property type="entry name" value="Ribonuclease E inhibitor RraA/RraA-like"/>
    <property type="match status" value="1"/>
</dbReference>
<dbReference type="SUPFAM" id="SSF89562">
    <property type="entry name" value="RraA-like"/>
    <property type="match status" value="1"/>
</dbReference>
<keyword evidence="5" id="KW-0460">Magnesium</keyword>
<dbReference type="STRING" id="1086013.SAMN05421774_103201"/>
<evidence type="ECO:0000313" key="6">
    <source>
        <dbReference type="EMBL" id="SIS94714.1"/>
    </source>
</evidence>
<dbReference type="InterPro" id="IPR036704">
    <property type="entry name" value="RraA/RraA-like_sf"/>
</dbReference>
<dbReference type="OrthoDB" id="9812532at2"/>
<proteinExistence type="predicted"/>
<accession>A0A1N7N8M5</accession>
<dbReference type="PANTHER" id="PTHR33254">
    <property type="entry name" value="4-HYDROXY-4-METHYL-2-OXOGLUTARATE ALDOLASE 3-RELATED"/>
    <property type="match status" value="1"/>
</dbReference>
<keyword evidence="7" id="KW-1185">Reference proteome</keyword>
<evidence type="ECO:0000256" key="5">
    <source>
        <dbReference type="PIRSR" id="PIRSR605493-1"/>
    </source>
</evidence>
<dbReference type="RefSeq" id="WP_076530619.1">
    <property type="nucleotide sequence ID" value="NZ_BMEH01000003.1"/>
</dbReference>
<dbReference type="InterPro" id="IPR005493">
    <property type="entry name" value="RraA/RraA-like"/>
</dbReference>
<name>A0A1N7N8M5_9RHOB</name>
<dbReference type="EMBL" id="FTOT01000003">
    <property type="protein sequence ID" value="SIS94714.1"/>
    <property type="molecule type" value="Genomic_DNA"/>
</dbReference>
<keyword evidence="5" id="KW-0479">Metal-binding</keyword>
<evidence type="ECO:0000256" key="2">
    <source>
        <dbReference type="ARBA" id="ARBA00016549"/>
    </source>
</evidence>
<dbReference type="PANTHER" id="PTHR33254:SF4">
    <property type="entry name" value="4-HYDROXY-4-METHYL-2-OXOGLUTARATE ALDOLASE 3-RELATED"/>
    <property type="match status" value="1"/>
</dbReference>
<evidence type="ECO:0000256" key="1">
    <source>
        <dbReference type="ARBA" id="ARBA00001968"/>
    </source>
</evidence>
<dbReference type="Pfam" id="PF03737">
    <property type="entry name" value="RraA-like"/>
    <property type="match status" value="1"/>
</dbReference>
<comment type="cofactor">
    <cofactor evidence="5">
        <name>Mg(2+)</name>
        <dbReference type="ChEBI" id="CHEBI:18420"/>
    </cofactor>
</comment>
<evidence type="ECO:0000313" key="7">
    <source>
        <dbReference type="Proteomes" id="UP000186141"/>
    </source>
</evidence>
<evidence type="ECO:0000256" key="3">
    <source>
        <dbReference type="ARBA" id="ARBA00029596"/>
    </source>
</evidence>
<sequence>MSYKINPMPAQIPQDELDLLAQVETATLGHWRQFGFLHRQIQPLIPRRRVVGTAVTIAIPGPDSTLLHHLLSLLRPGDFVIVDRLHDDRYACWGGGVTVGAKAAGAVGAVVDGPCTDLEEIEASDFPMWCRGISPITTRLYDIGGAINVPVSCGNTVVMPGWAVLADESGVVVLPPDEVKAEAEKAIATQNRGKGREASVRTDGVKLGDLSGATEKVLAKLA</sequence>
<feature type="binding site" evidence="5">
    <location>
        <position position="117"/>
    </location>
    <ligand>
        <name>Mg(2+)</name>
        <dbReference type="ChEBI" id="CHEBI:18420"/>
    </ligand>
</feature>
<organism evidence="6 7">
    <name type="scientific">Gemmobacter megaterium</name>
    <dbReference type="NCBI Taxonomy" id="1086013"/>
    <lineage>
        <taxon>Bacteria</taxon>
        <taxon>Pseudomonadati</taxon>
        <taxon>Pseudomonadota</taxon>
        <taxon>Alphaproteobacteria</taxon>
        <taxon>Rhodobacterales</taxon>
        <taxon>Paracoccaceae</taxon>
        <taxon>Gemmobacter</taxon>
    </lineage>
</organism>
<dbReference type="CDD" id="cd16841">
    <property type="entry name" value="RraA_family"/>
    <property type="match status" value="1"/>
</dbReference>
<reference evidence="6 7" key="1">
    <citation type="submission" date="2017-01" db="EMBL/GenBank/DDBJ databases">
        <authorList>
            <person name="Mah S.A."/>
            <person name="Swanson W.J."/>
            <person name="Moy G.W."/>
            <person name="Vacquier V.D."/>
        </authorList>
    </citation>
    <scope>NUCLEOTIDE SEQUENCE [LARGE SCALE GENOMIC DNA]</scope>
    <source>
        <strain evidence="6 7">DSM 26375</strain>
    </source>
</reference>
<dbReference type="Proteomes" id="UP000186141">
    <property type="component" value="Unassembled WGS sequence"/>
</dbReference>
<protein>
    <recommendedName>
        <fullName evidence="2">Putative 4-hydroxy-4-methyl-2-oxoglutarate aldolase</fullName>
    </recommendedName>
    <alternativeName>
        <fullName evidence="3">Regulator of ribonuclease activity homolog</fullName>
    </alternativeName>
    <alternativeName>
        <fullName evidence="4">RraA-like protein</fullName>
    </alternativeName>
</protein>